<evidence type="ECO:0000313" key="5">
    <source>
        <dbReference type="Ensembl" id="ENSMUNP00000017966.2"/>
    </source>
</evidence>
<dbReference type="InterPro" id="IPR031530">
    <property type="entry name" value="UPF0688"/>
</dbReference>
<evidence type="ECO:0000256" key="2">
    <source>
        <dbReference type="ARBA" id="ARBA00006634"/>
    </source>
</evidence>
<evidence type="ECO:0000256" key="1">
    <source>
        <dbReference type="ARBA" id="ARBA00004123"/>
    </source>
</evidence>
<gene>
    <name evidence="5" type="primary">LOC101876873</name>
</gene>
<feature type="region of interest" description="Disordered" evidence="4">
    <location>
        <begin position="1"/>
        <end position="115"/>
    </location>
</feature>
<reference evidence="5" key="3">
    <citation type="submission" date="2025-09" db="UniProtKB">
        <authorList>
            <consortium name="Ensembl"/>
        </authorList>
    </citation>
    <scope>IDENTIFICATION</scope>
</reference>
<keyword evidence="6" id="KW-1185">Reference proteome</keyword>
<reference evidence="5" key="2">
    <citation type="submission" date="2025-08" db="UniProtKB">
        <authorList>
            <consortium name="Ensembl"/>
        </authorList>
    </citation>
    <scope>IDENTIFICATION</scope>
</reference>
<dbReference type="PANTHER" id="PTHR28491">
    <property type="entry name" value="UPF0688 PROTEIN C1ORF174"/>
    <property type="match status" value="1"/>
</dbReference>
<feature type="compositionally biased region" description="Basic and acidic residues" evidence="4">
    <location>
        <begin position="105"/>
        <end position="115"/>
    </location>
</feature>
<name>A0A8C6JZB9_MELUD</name>
<comment type="subcellular location">
    <subcellularLocation>
        <location evidence="1">Nucleus</location>
    </subcellularLocation>
</comment>
<organism evidence="5 6">
    <name type="scientific">Melopsittacus undulatus</name>
    <name type="common">Budgerigar</name>
    <name type="synonym">Psittacus undulatus</name>
    <dbReference type="NCBI Taxonomy" id="13146"/>
    <lineage>
        <taxon>Eukaryota</taxon>
        <taxon>Metazoa</taxon>
        <taxon>Chordata</taxon>
        <taxon>Craniata</taxon>
        <taxon>Vertebrata</taxon>
        <taxon>Euteleostomi</taxon>
        <taxon>Archelosauria</taxon>
        <taxon>Archosauria</taxon>
        <taxon>Dinosauria</taxon>
        <taxon>Saurischia</taxon>
        <taxon>Theropoda</taxon>
        <taxon>Coelurosauria</taxon>
        <taxon>Aves</taxon>
        <taxon>Neognathae</taxon>
        <taxon>Neoaves</taxon>
        <taxon>Telluraves</taxon>
        <taxon>Australaves</taxon>
        <taxon>Psittaciformes</taxon>
        <taxon>Psittaculidae</taxon>
        <taxon>Melopsittacus</taxon>
    </lineage>
</organism>
<dbReference type="Proteomes" id="UP000694405">
    <property type="component" value="Chromosome 12"/>
</dbReference>
<feature type="region of interest" description="Disordered" evidence="4">
    <location>
        <begin position="145"/>
        <end position="217"/>
    </location>
</feature>
<reference evidence="5" key="1">
    <citation type="submission" date="2020-03" db="EMBL/GenBank/DDBJ databases">
        <title>Melopsittacus undulatus (budgerigar) genome, bMelUnd1, maternal haplotype with Z.</title>
        <authorList>
            <person name="Gedman G."/>
            <person name="Mountcastle J."/>
            <person name="Haase B."/>
            <person name="Formenti G."/>
            <person name="Wright T."/>
            <person name="Apodaca J."/>
            <person name="Pelan S."/>
            <person name="Chow W."/>
            <person name="Rhie A."/>
            <person name="Howe K."/>
            <person name="Fedrigo O."/>
            <person name="Jarvis E.D."/>
        </authorList>
    </citation>
    <scope>NUCLEOTIDE SEQUENCE [LARGE SCALE GENOMIC DNA]</scope>
</reference>
<feature type="compositionally biased region" description="Low complexity" evidence="4">
    <location>
        <begin position="195"/>
        <end position="208"/>
    </location>
</feature>
<accession>A0A8V5H6Q8</accession>
<evidence type="ECO:0000313" key="6">
    <source>
        <dbReference type="Proteomes" id="UP000694405"/>
    </source>
</evidence>
<comment type="similarity">
    <text evidence="2">Belongs to the UPF0688 family.</text>
</comment>
<keyword evidence="3" id="KW-0539">Nucleus</keyword>
<sequence>MGWAWAHPHRPPGRTQPPLLLRSPAAPQDGERGPQDGGGQPGAGWQPHRELRLLSPGAAAPRALCGAVRGAPEPGGRLRSAGRGSITCGPAAAPDRPPACPSQKAAEEQPSKRLKTEELGLVEPEQGLPFGHAALSVFVQTPLTDEEQCSEDSGDHAVIHQQKGGSIPETSREEEGKEHNVSHKPGKDVHACVCSEENSSESAASDGSGSEDADLPAKVMRLDSSVFVDEDSNQPMPMDRFFGNVEFLQDLPAVALLSTTMSRREHRKLHFVAKEEEEEEDVV</sequence>
<dbReference type="Ensembl" id="ENSMUNT00000020648.2">
    <property type="protein sequence ID" value="ENSMUNP00000017966.2"/>
    <property type="gene ID" value="ENSMUNG00000013745.2"/>
</dbReference>
<dbReference type="AlphaFoldDB" id="A0A8C6JZB9"/>
<dbReference type="PANTHER" id="PTHR28491:SF1">
    <property type="entry name" value="UPF0688 PROTEIN C1ORF174"/>
    <property type="match status" value="1"/>
</dbReference>
<proteinExistence type="inferred from homology"/>
<dbReference type="GO" id="GO:0005634">
    <property type="term" value="C:nucleus"/>
    <property type="evidence" value="ECO:0007669"/>
    <property type="project" value="UniProtKB-SubCell"/>
</dbReference>
<evidence type="ECO:0000256" key="3">
    <source>
        <dbReference type="ARBA" id="ARBA00023242"/>
    </source>
</evidence>
<dbReference type="Pfam" id="PF15772">
    <property type="entry name" value="UPF0688"/>
    <property type="match status" value="1"/>
</dbReference>
<protein>
    <submittedName>
        <fullName evidence="5">Uncharacterized protein</fullName>
    </submittedName>
</protein>
<accession>A0A8C6JZB9</accession>
<feature type="compositionally biased region" description="Basic and acidic residues" evidence="4">
    <location>
        <begin position="170"/>
        <end position="190"/>
    </location>
</feature>
<evidence type="ECO:0000256" key="4">
    <source>
        <dbReference type="SAM" id="MobiDB-lite"/>
    </source>
</evidence>